<dbReference type="AlphaFoldDB" id="A0AAV3U5X2"/>
<dbReference type="RefSeq" id="WP_345424705.1">
    <property type="nucleotide sequence ID" value="NZ_AP031496.1"/>
</dbReference>
<accession>A0AAV3U5X2</accession>
<comment type="caution">
    <text evidence="1">The sequence shown here is derived from an EMBL/GenBank/DDBJ whole genome shotgun (WGS) entry which is preliminary data.</text>
</comment>
<gene>
    <name evidence="1" type="ORF">GCM10025791_32610</name>
</gene>
<protein>
    <submittedName>
        <fullName evidence="1">Uncharacterized protein</fullName>
    </submittedName>
</protein>
<organism evidence="1 2">
    <name type="scientific">Halioxenophilus aromaticivorans</name>
    <dbReference type="NCBI Taxonomy" id="1306992"/>
    <lineage>
        <taxon>Bacteria</taxon>
        <taxon>Pseudomonadati</taxon>
        <taxon>Pseudomonadota</taxon>
        <taxon>Gammaproteobacteria</taxon>
        <taxon>Alteromonadales</taxon>
        <taxon>Alteromonadaceae</taxon>
        <taxon>Halioxenophilus</taxon>
    </lineage>
</organism>
<sequence>MNKTLTSQQLFSHVHRTWECYSQSPLNQVADNHYEATWAEDLDWFAAKAKAPNDCALLFGIDPVLGLLISGEMFDRPTTFIDQADVHDALGELTHIVARTITADLGINHSLQTPVAVTTRQRQHFLNAFNVESEMLAQSDHHYFYSALVSSKAAN</sequence>
<keyword evidence="2" id="KW-1185">Reference proteome</keyword>
<proteinExistence type="predicted"/>
<dbReference type="EMBL" id="BAABLX010000028">
    <property type="protein sequence ID" value="GAA4949823.1"/>
    <property type="molecule type" value="Genomic_DNA"/>
</dbReference>
<dbReference type="Proteomes" id="UP001409585">
    <property type="component" value="Unassembled WGS sequence"/>
</dbReference>
<evidence type="ECO:0000313" key="2">
    <source>
        <dbReference type="Proteomes" id="UP001409585"/>
    </source>
</evidence>
<reference evidence="2" key="1">
    <citation type="journal article" date="2019" name="Int. J. Syst. Evol. Microbiol.">
        <title>The Global Catalogue of Microorganisms (GCM) 10K type strain sequencing project: providing services to taxonomists for standard genome sequencing and annotation.</title>
        <authorList>
            <consortium name="The Broad Institute Genomics Platform"/>
            <consortium name="The Broad Institute Genome Sequencing Center for Infectious Disease"/>
            <person name="Wu L."/>
            <person name="Ma J."/>
        </authorList>
    </citation>
    <scope>NUCLEOTIDE SEQUENCE [LARGE SCALE GENOMIC DNA]</scope>
    <source>
        <strain evidence="2">JCM 19134</strain>
    </source>
</reference>
<name>A0AAV3U5X2_9ALTE</name>
<evidence type="ECO:0000313" key="1">
    <source>
        <dbReference type="EMBL" id="GAA4949823.1"/>
    </source>
</evidence>